<accession>A0ABR7X7K6</accession>
<evidence type="ECO:0000313" key="2">
    <source>
        <dbReference type="EMBL" id="MBD1386559.1"/>
    </source>
</evidence>
<evidence type="ECO:0000313" key="3">
    <source>
        <dbReference type="Proteomes" id="UP000618754"/>
    </source>
</evidence>
<comment type="caution">
    <text evidence="2">The sequence shown here is derived from an EMBL/GenBank/DDBJ whole genome shotgun (WGS) entry which is preliminary data.</text>
</comment>
<keyword evidence="1" id="KW-0812">Transmembrane</keyword>
<keyword evidence="1" id="KW-0472">Membrane</keyword>
<gene>
    <name evidence="2" type="ORF">IDJ75_14830</name>
</gene>
<feature type="transmembrane region" description="Helical" evidence="1">
    <location>
        <begin position="12"/>
        <end position="34"/>
    </location>
</feature>
<dbReference type="EMBL" id="JACWMW010000003">
    <property type="protein sequence ID" value="MBD1386559.1"/>
    <property type="molecule type" value="Genomic_DNA"/>
</dbReference>
<reference evidence="2 3" key="1">
    <citation type="submission" date="2020-09" db="EMBL/GenBank/DDBJ databases">
        <title>Novel species of Mucilaginibacter isolated from a glacier on the Tibetan Plateau.</title>
        <authorList>
            <person name="Liu Q."/>
            <person name="Xin Y.-H."/>
        </authorList>
    </citation>
    <scope>NUCLEOTIDE SEQUENCE [LARGE SCALE GENOMIC DNA]</scope>
    <source>
        <strain evidence="2 3">CGMCC 1.13878</strain>
    </source>
</reference>
<sequence>MLIHFKYPSASNYLIFHGTTVISGLAGTYCRYWFEAIKWIRRQRN</sequence>
<protein>
    <submittedName>
        <fullName evidence="2">Uncharacterized protein</fullName>
    </submittedName>
</protein>
<proteinExistence type="predicted"/>
<dbReference type="RefSeq" id="WP_191176402.1">
    <property type="nucleotide sequence ID" value="NZ_JACWMW010000003.1"/>
</dbReference>
<keyword evidence="1" id="KW-1133">Transmembrane helix</keyword>
<evidence type="ECO:0000256" key="1">
    <source>
        <dbReference type="SAM" id="Phobius"/>
    </source>
</evidence>
<organism evidence="2 3">
    <name type="scientific">Mucilaginibacter rigui</name>
    <dbReference type="NCBI Taxonomy" id="534635"/>
    <lineage>
        <taxon>Bacteria</taxon>
        <taxon>Pseudomonadati</taxon>
        <taxon>Bacteroidota</taxon>
        <taxon>Sphingobacteriia</taxon>
        <taxon>Sphingobacteriales</taxon>
        <taxon>Sphingobacteriaceae</taxon>
        <taxon>Mucilaginibacter</taxon>
    </lineage>
</organism>
<dbReference type="Proteomes" id="UP000618754">
    <property type="component" value="Unassembled WGS sequence"/>
</dbReference>
<keyword evidence="3" id="KW-1185">Reference proteome</keyword>
<name>A0ABR7X7K6_9SPHI</name>